<feature type="coiled-coil region" evidence="1">
    <location>
        <begin position="438"/>
        <end position="465"/>
    </location>
</feature>
<dbReference type="Gene3D" id="2.120.10.80">
    <property type="entry name" value="Kelch-type beta propeller"/>
    <property type="match status" value="1"/>
</dbReference>
<feature type="coiled-coil region" evidence="1">
    <location>
        <begin position="319"/>
        <end position="363"/>
    </location>
</feature>
<dbReference type="Proteomes" id="UP000179807">
    <property type="component" value="Unassembled WGS sequence"/>
</dbReference>
<keyword evidence="1" id="KW-0175">Coiled coil</keyword>
<name>A0A1J4KID5_9EUKA</name>
<dbReference type="EMBL" id="MLAK01000597">
    <property type="protein sequence ID" value="OHT10987.1"/>
    <property type="molecule type" value="Genomic_DNA"/>
</dbReference>
<reference evidence="2" key="1">
    <citation type="submission" date="2016-10" db="EMBL/GenBank/DDBJ databases">
        <authorList>
            <person name="Benchimol M."/>
            <person name="Almeida L.G."/>
            <person name="Vasconcelos A.T."/>
            <person name="Perreira-Neves A."/>
            <person name="Rosa I.A."/>
            <person name="Tasca T."/>
            <person name="Bogo M.R."/>
            <person name="de Souza W."/>
        </authorList>
    </citation>
    <scope>NUCLEOTIDE SEQUENCE [LARGE SCALE GENOMIC DNA]</scope>
    <source>
        <strain evidence="2">K</strain>
    </source>
</reference>
<feature type="coiled-coil region" evidence="1">
    <location>
        <begin position="512"/>
        <end position="574"/>
    </location>
</feature>
<evidence type="ECO:0000313" key="2">
    <source>
        <dbReference type="EMBL" id="OHT10987.1"/>
    </source>
</evidence>
<keyword evidence="3" id="KW-1185">Reference proteome</keyword>
<dbReference type="AlphaFoldDB" id="A0A1J4KID5"/>
<protein>
    <recommendedName>
        <fullName evidence="4">Kelch motif family protein</fullName>
    </recommendedName>
</protein>
<gene>
    <name evidence="2" type="ORF">TRFO_19578</name>
</gene>
<dbReference type="InterPro" id="IPR015915">
    <property type="entry name" value="Kelch-typ_b-propeller"/>
</dbReference>
<accession>A0A1J4KID5</accession>
<evidence type="ECO:0000313" key="3">
    <source>
        <dbReference type="Proteomes" id="UP000179807"/>
    </source>
</evidence>
<proteinExistence type="predicted"/>
<evidence type="ECO:0008006" key="4">
    <source>
        <dbReference type="Google" id="ProtNLM"/>
    </source>
</evidence>
<dbReference type="SUPFAM" id="SSF117281">
    <property type="entry name" value="Kelch motif"/>
    <property type="match status" value="1"/>
</dbReference>
<dbReference type="OrthoDB" id="10251809at2759"/>
<dbReference type="RefSeq" id="XP_068364123.1">
    <property type="nucleotide sequence ID" value="XM_068500875.1"/>
</dbReference>
<dbReference type="PANTHER" id="PTHR46175:SF4">
    <property type="entry name" value="BACTERIOOPSIN TRANSCRIPTIONAL ACTIVATOR"/>
    <property type="match status" value="1"/>
</dbReference>
<organism evidence="2 3">
    <name type="scientific">Tritrichomonas foetus</name>
    <dbReference type="NCBI Taxonomy" id="1144522"/>
    <lineage>
        <taxon>Eukaryota</taxon>
        <taxon>Metamonada</taxon>
        <taxon>Parabasalia</taxon>
        <taxon>Tritrichomonadida</taxon>
        <taxon>Tritrichomonadidae</taxon>
        <taxon>Tritrichomonas</taxon>
    </lineage>
</organism>
<dbReference type="GeneID" id="94835579"/>
<dbReference type="PANTHER" id="PTHR46175">
    <property type="entry name" value="BACTERIOOPSIN TRANSCRIPTIONAL ACTIVATOR"/>
    <property type="match status" value="1"/>
</dbReference>
<evidence type="ECO:0000256" key="1">
    <source>
        <dbReference type="SAM" id="Coils"/>
    </source>
</evidence>
<comment type="caution">
    <text evidence="2">The sequence shown here is derived from an EMBL/GenBank/DDBJ whole genome shotgun (WGS) entry which is preliminary data.</text>
</comment>
<dbReference type="VEuPathDB" id="TrichDB:TRFO_19578"/>
<sequence length="664" mass="76882">MFADTSSLITAVSISENVFTIQQGDDGHLIVKKAKPENEFELIHVETSPLNRINFCSVNYNNSCFYIFGGTGQDIHEFEIWKFDCFKNTWHKLTNNSQTKLHKISAHSVSMTEIEGNLIAFLFGGKSDFLMQNDLIIFSLSKHHFTFKKAKISNTKLDNVPCSRCFASMTILDTNIKLFGGISENGEVLNDFWEFDFSLFETSPKWRKIPFSDGPQNRFKHIACVISNFNQNSSSSNPNTNINTGHNSSYCGKIFIAGGIGQGGKKLVDVWKFNRKWIPVNTFVSENPVIFHNNEIYEIGNKLQKAQVRTLYQSLDGMFDNLNNTFSFYEHEKKEAELRLDLVNKENENLNDKIKKISQYNENKTQIHLIQEIIDDFSETKKVSKIHRIYQNKIDLSNKVKEILEIRKMAINNNEMESIKSTLSLIINAKETSLKHKIQNRELEISLCENQKNDLSKKLNFLNGQESNPIDSSLIKVDPSDFYTFEKHSHLLNVNESKTLLENFYELQLRTYQQINLQINEIKRKNEAIDKKDLIYNRLLKDLSTKLKKKQAKIESNEEEIAKWENFVNEIEDEIKTDEEIINVGKKYENSNESNPIDIDGKLNKLNISIYEVVNNYNDFGKAINRFKKNKLTVKSSDEIYEEYLQLLGLSKCLDEIQQNPFLS</sequence>